<evidence type="ECO:0000313" key="4">
    <source>
        <dbReference type="EMBL" id="SDP88523.1"/>
    </source>
</evidence>
<dbReference type="OrthoDB" id="3481860at2"/>
<evidence type="ECO:0000313" key="5">
    <source>
        <dbReference type="Proteomes" id="UP000199691"/>
    </source>
</evidence>
<reference evidence="5" key="1">
    <citation type="submission" date="2016-10" db="EMBL/GenBank/DDBJ databases">
        <authorList>
            <person name="Varghese N."/>
            <person name="Submissions S."/>
        </authorList>
    </citation>
    <scope>NUCLEOTIDE SEQUENCE [LARGE SCALE GENOMIC DNA]</scope>
    <source>
        <strain evidence="5">CGMCC 4.6609</strain>
    </source>
</reference>
<dbReference type="InterPro" id="IPR058548">
    <property type="entry name" value="MlaB-like_STAS"/>
</dbReference>
<evidence type="ECO:0000256" key="1">
    <source>
        <dbReference type="ARBA" id="ARBA00009013"/>
    </source>
</evidence>
<dbReference type="EMBL" id="FNIX01000018">
    <property type="protein sequence ID" value="SDP88523.1"/>
    <property type="molecule type" value="Genomic_DNA"/>
</dbReference>
<feature type="domain" description="STAS" evidence="3">
    <location>
        <begin position="15"/>
        <end position="112"/>
    </location>
</feature>
<dbReference type="GO" id="GO:0043856">
    <property type="term" value="F:anti-sigma factor antagonist activity"/>
    <property type="evidence" value="ECO:0007669"/>
    <property type="project" value="InterPro"/>
</dbReference>
<dbReference type="SUPFAM" id="SSF52091">
    <property type="entry name" value="SpoIIaa-like"/>
    <property type="match status" value="1"/>
</dbReference>
<dbReference type="InterPro" id="IPR002645">
    <property type="entry name" value="STAS_dom"/>
</dbReference>
<dbReference type="CDD" id="cd07043">
    <property type="entry name" value="STAS_anti-anti-sigma_factors"/>
    <property type="match status" value="1"/>
</dbReference>
<keyword evidence="5" id="KW-1185">Reference proteome</keyword>
<dbReference type="PROSITE" id="PS50801">
    <property type="entry name" value="STAS"/>
    <property type="match status" value="1"/>
</dbReference>
<dbReference type="Proteomes" id="UP000199691">
    <property type="component" value="Unassembled WGS sequence"/>
</dbReference>
<dbReference type="NCBIfam" id="TIGR00377">
    <property type="entry name" value="ant_ant_sig"/>
    <property type="match status" value="1"/>
</dbReference>
<protein>
    <recommendedName>
        <fullName evidence="2">Anti-sigma factor antagonist</fullName>
    </recommendedName>
</protein>
<evidence type="ECO:0000259" key="3">
    <source>
        <dbReference type="PROSITE" id="PS50801"/>
    </source>
</evidence>
<dbReference type="RefSeq" id="WP_090103016.1">
    <property type="nucleotide sequence ID" value="NZ_FNIX01000018.1"/>
</dbReference>
<evidence type="ECO:0000256" key="2">
    <source>
        <dbReference type="RuleBase" id="RU003749"/>
    </source>
</evidence>
<dbReference type="InterPro" id="IPR036513">
    <property type="entry name" value="STAS_dom_sf"/>
</dbReference>
<dbReference type="STRING" id="641025.SAMN05421507_118117"/>
<dbReference type="InterPro" id="IPR003658">
    <property type="entry name" value="Anti-sigma_ant"/>
</dbReference>
<sequence length="112" mass="11730">MTKAFHLDVRHTGAGHALIAISGELDPVTAPLLRDQGMSLLAEGFPHLLLDMSGVDFCDSSGLSVVIALWNQAQAGGGSLALAAVPDRLSRLLRMTAMDTLIPVRHVGDSTA</sequence>
<accession>A0A1H0WD85</accession>
<dbReference type="PANTHER" id="PTHR33495">
    <property type="entry name" value="ANTI-SIGMA FACTOR ANTAGONIST TM_1081-RELATED-RELATED"/>
    <property type="match status" value="1"/>
</dbReference>
<gene>
    <name evidence="4" type="ORF">SAMN05421507_118117</name>
</gene>
<dbReference type="Gene3D" id="3.30.750.24">
    <property type="entry name" value="STAS domain"/>
    <property type="match status" value="1"/>
</dbReference>
<name>A0A1H0WD85_9PSEU</name>
<organism evidence="4 5">
    <name type="scientific">Lentzea jiangxiensis</name>
    <dbReference type="NCBI Taxonomy" id="641025"/>
    <lineage>
        <taxon>Bacteria</taxon>
        <taxon>Bacillati</taxon>
        <taxon>Actinomycetota</taxon>
        <taxon>Actinomycetes</taxon>
        <taxon>Pseudonocardiales</taxon>
        <taxon>Pseudonocardiaceae</taxon>
        <taxon>Lentzea</taxon>
    </lineage>
</organism>
<dbReference type="PANTHER" id="PTHR33495:SF2">
    <property type="entry name" value="ANTI-SIGMA FACTOR ANTAGONIST TM_1081-RELATED"/>
    <property type="match status" value="1"/>
</dbReference>
<proteinExistence type="inferred from homology"/>
<dbReference type="AlphaFoldDB" id="A0A1H0WD85"/>
<dbReference type="Pfam" id="PF13466">
    <property type="entry name" value="STAS_2"/>
    <property type="match status" value="1"/>
</dbReference>
<comment type="similarity">
    <text evidence="1 2">Belongs to the anti-sigma-factor antagonist family.</text>
</comment>